<feature type="compositionally biased region" description="Basic and acidic residues" evidence="1">
    <location>
        <begin position="340"/>
        <end position="351"/>
    </location>
</feature>
<keyword evidence="2" id="KW-0472">Membrane</keyword>
<evidence type="ECO:0000256" key="1">
    <source>
        <dbReference type="SAM" id="MobiDB-lite"/>
    </source>
</evidence>
<dbReference type="AlphaFoldDB" id="A0AAV5AN14"/>
<comment type="caution">
    <text evidence="3">The sequence shown here is derived from an EMBL/GenBank/DDBJ whole genome shotgun (WGS) entry which is preliminary data.</text>
</comment>
<feature type="compositionally biased region" description="Gly residues" evidence="1">
    <location>
        <begin position="328"/>
        <end position="339"/>
    </location>
</feature>
<feature type="compositionally biased region" description="Polar residues" evidence="1">
    <location>
        <begin position="281"/>
        <end position="291"/>
    </location>
</feature>
<dbReference type="Proteomes" id="UP001050691">
    <property type="component" value="Unassembled WGS sequence"/>
</dbReference>
<organism evidence="3 4">
    <name type="scientific">Clathrus columnatus</name>
    <dbReference type="NCBI Taxonomy" id="1419009"/>
    <lineage>
        <taxon>Eukaryota</taxon>
        <taxon>Fungi</taxon>
        <taxon>Dikarya</taxon>
        <taxon>Basidiomycota</taxon>
        <taxon>Agaricomycotina</taxon>
        <taxon>Agaricomycetes</taxon>
        <taxon>Phallomycetidae</taxon>
        <taxon>Phallales</taxon>
        <taxon>Clathraceae</taxon>
        <taxon>Clathrus</taxon>
    </lineage>
</organism>
<evidence type="ECO:0000256" key="2">
    <source>
        <dbReference type="SAM" id="Phobius"/>
    </source>
</evidence>
<dbReference type="EMBL" id="BPWL01000010">
    <property type="protein sequence ID" value="GJJ15132.1"/>
    <property type="molecule type" value="Genomic_DNA"/>
</dbReference>
<gene>
    <name evidence="3" type="ORF">Clacol_009407</name>
</gene>
<evidence type="ECO:0000313" key="4">
    <source>
        <dbReference type="Proteomes" id="UP001050691"/>
    </source>
</evidence>
<protein>
    <submittedName>
        <fullName evidence="3">Uncharacterized protein</fullName>
    </submittedName>
</protein>
<name>A0AAV5AN14_9AGAM</name>
<sequence length="383" mass="42262">MEDNPTRQDEFGIELDSNPVFEIPTPNLIYSDTFQSSFEYDNLSEETVHQPNPNPKDIPYFHPSRTSYQNVPRGLQTLGPNGQPPQQDVAPPLLPAFLITGLLLGAIVCIIIWRHFTERRRRALGFGEDGDPVDIWGGGDAAEGVLEKPKIWEVLVSMFSEGGGKKSDDSGVDSSLREKWKGWESVMPLSATPFFIPTKRLPPRYLVPSDRPTTFMTRMFGGALEGYRFRYSSASRMGAGAGGPLGHPLMSTIAPTNQLGMRLGVSDTRGGYDPEMEPDTDTFSKGLNSQDEQIEKVQLSFTIAMPSEHRSFSKLEERRMLRARRRQSGGGSSKSGNDGGCEREGGGEKDTNLNAGETSVSIPIEEEWRLPELCLGSLTIPYG</sequence>
<feature type="transmembrane region" description="Helical" evidence="2">
    <location>
        <begin position="93"/>
        <end position="113"/>
    </location>
</feature>
<keyword evidence="2" id="KW-1133">Transmembrane helix</keyword>
<accession>A0AAV5AN14</accession>
<feature type="region of interest" description="Disordered" evidence="1">
    <location>
        <begin position="322"/>
        <end position="357"/>
    </location>
</feature>
<keyword evidence="2" id="KW-0812">Transmembrane</keyword>
<keyword evidence="4" id="KW-1185">Reference proteome</keyword>
<evidence type="ECO:0000313" key="3">
    <source>
        <dbReference type="EMBL" id="GJJ15132.1"/>
    </source>
</evidence>
<proteinExistence type="predicted"/>
<reference evidence="3" key="1">
    <citation type="submission" date="2021-10" db="EMBL/GenBank/DDBJ databases">
        <title>De novo Genome Assembly of Clathrus columnatus (Basidiomycota, Fungi) Using Illumina and Nanopore Sequence Data.</title>
        <authorList>
            <person name="Ogiso-Tanaka E."/>
            <person name="Itagaki H."/>
            <person name="Hosoya T."/>
            <person name="Hosaka K."/>
        </authorList>
    </citation>
    <scope>NUCLEOTIDE SEQUENCE</scope>
    <source>
        <strain evidence="3">MO-923</strain>
    </source>
</reference>
<feature type="region of interest" description="Disordered" evidence="1">
    <location>
        <begin position="270"/>
        <end position="291"/>
    </location>
</feature>